<accession>A0A2D3LI73</accession>
<dbReference type="Proteomes" id="UP000230742">
    <property type="component" value="Chromosome 1"/>
</dbReference>
<name>A0A2D3LI73_PREIN</name>
<sequence length="157" mass="18122">MFEIVELEELSGRQAHIYSVSVDNENDTLLDQFFEENKQYKEELEKIYVRIKVMADDTGCRREFFKEGEGKLADGVMALSVGRLRLYGIYFNKTVVLFGSGGYKPEGIRAYQEDPFLNSKVKQVKCIAEKINKGICEGNIKIKKDGTIDYENFEDYE</sequence>
<dbReference type="AlphaFoldDB" id="A0A2D3LI73"/>
<gene>
    <name evidence="1" type="ORF">CTM46_01670</name>
</gene>
<dbReference type="RefSeq" id="WP_100013649.1">
    <property type="nucleotide sequence ID" value="NZ_CP024727.1"/>
</dbReference>
<evidence type="ECO:0000313" key="2">
    <source>
        <dbReference type="Proteomes" id="UP000230742"/>
    </source>
</evidence>
<evidence type="ECO:0000313" key="1">
    <source>
        <dbReference type="EMBL" id="ATV30278.1"/>
    </source>
</evidence>
<reference evidence="1 2" key="1">
    <citation type="submission" date="2017-11" db="EMBL/GenBank/DDBJ databases">
        <title>Genome sequencing of Prevotella intermedia KCOM 1949.</title>
        <authorList>
            <person name="Kook J.-K."/>
            <person name="Park S.-N."/>
            <person name="Lim Y.K."/>
        </authorList>
    </citation>
    <scope>NUCLEOTIDE SEQUENCE [LARGE SCALE GENOMIC DNA]</scope>
    <source>
        <strain evidence="1 2">KCOM 1949</strain>
    </source>
</reference>
<protein>
    <submittedName>
        <fullName evidence="1">Uncharacterized protein</fullName>
    </submittedName>
</protein>
<proteinExistence type="predicted"/>
<organism evidence="1 2">
    <name type="scientific">Prevotella intermedia</name>
    <dbReference type="NCBI Taxonomy" id="28131"/>
    <lineage>
        <taxon>Bacteria</taxon>
        <taxon>Pseudomonadati</taxon>
        <taxon>Bacteroidota</taxon>
        <taxon>Bacteroidia</taxon>
        <taxon>Bacteroidales</taxon>
        <taxon>Prevotellaceae</taxon>
        <taxon>Prevotella</taxon>
    </lineage>
</organism>
<dbReference type="EMBL" id="CP024727">
    <property type="protein sequence ID" value="ATV30278.1"/>
    <property type="molecule type" value="Genomic_DNA"/>
</dbReference>